<sequence length="249" mass="29262">MASYGYHGYKEDDVPSVSRNGTPRRVSQAIKDLSQEEGREFQEFRMSMGSGFTDRIVGSFTKQMVKLAVEQLKPEFEKMALEAAGKALDNKMVTIKEMQNELNRKEQELKRLQLEKKLLQARFEKEKINRDLASIVDNKEKEIKKLETDIGSLRGKLRKKAEELKKEKDRATEEEQRRVEIETKFQTEIDKLKRELDRVKGQLGQIRSAKNVGDEETRKLRDRERELLQELEDIKKQQSLRFLRKKMGN</sequence>
<dbReference type="Proteomes" id="UP000694844">
    <property type="component" value="Chromosome 8"/>
</dbReference>
<keyword evidence="8" id="KW-0206">Cytoskeleton</keyword>
<dbReference type="AlphaFoldDB" id="A0A8B8B7W2"/>
<feature type="region of interest" description="Disordered" evidence="11">
    <location>
        <begin position="1"/>
        <end position="28"/>
    </location>
</feature>
<name>A0A8B8B7W2_CRAVI</name>
<evidence type="ECO:0000256" key="7">
    <source>
        <dbReference type="ARBA" id="ARBA00023054"/>
    </source>
</evidence>
<feature type="coiled-coil region" evidence="10">
    <location>
        <begin position="81"/>
        <end position="241"/>
    </location>
</feature>
<dbReference type="KEGG" id="cvn:111107748"/>
<evidence type="ECO:0000256" key="4">
    <source>
        <dbReference type="ARBA" id="ARBA00006867"/>
    </source>
</evidence>
<evidence type="ECO:0000256" key="6">
    <source>
        <dbReference type="ARBA" id="ARBA00022490"/>
    </source>
</evidence>
<accession>A0A8B8B7W2</accession>
<evidence type="ECO:0000256" key="3">
    <source>
        <dbReference type="ARBA" id="ARBA00004245"/>
    </source>
</evidence>
<evidence type="ECO:0000256" key="11">
    <source>
        <dbReference type="SAM" id="MobiDB-lite"/>
    </source>
</evidence>
<dbReference type="RefSeq" id="XP_022298799.1">
    <property type="nucleotide sequence ID" value="XM_022443091.1"/>
</dbReference>
<dbReference type="GO" id="GO:0005856">
    <property type="term" value="C:cytoskeleton"/>
    <property type="evidence" value="ECO:0007669"/>
    <property type="project" value="UniProtKB-SubCell"/>
</dbReference>
<keyword evidence="9" id="KW-0539">Nucleus</keyword>
<evidence type="ECO:0000256" key="10">
    <source>
        <dbReference type="SAM" id="Coils"/>
    </source>
</evidence>
<proteinExistence type="inferred from homology"/>
<keyword evidence="12" id="KW-1185">Reference proteome</keyword>
<evidence type="ECO:0000256" key="2">
    <source>
        <dbReference type="ARBA" id="ARBA00004123"/>
    </source>
</evidence>
<dbReference type="OrthoDB" id="6096834at2759"/>
<gene>
    <name evidence="13" type="primary">LOC111107748</name>
</gene>
<keyword evidence="6" id="KW-0963">Cytoplasm</keyword>
<protein>
    <recommendedName>
        <fullName evidence="5">Spindle pole body component SPC42</fullName>
    </recommendedName>
</protein>
<dbReference type="GeneID" id="111107748"/>
<dbReference type="GO" id="GO:0005634">
    <property type="term" value="C:nucleus"/>
    <property type="evidence" value="ECO:0007669"/>
    <property type="project" value="UniProtKB-SubCell"/>
</dbReference>
<comment type="similarity">
    <text evidence="4">Belongs to the SPC42 family.</text>
</comment>
<keyword evidence="7 10" id="KW-0175">Coiled coil</keyword>
<evidence type="ECO:0000256" key="8">
    <source>
        <dbReference type="ARBA" id="ARBA00023212"/>
    </source>
</evidence>
<evidence type="ECO:0000313" key="13">
    <source>
        <dbReference type="RefSeq" id="XP_022298799.1"/>
    </source>
</evidence>
<evidence type="ECO:0000313" key="12">
    <source>
        <dbReference type="Proteomes" id="UP000694844"/>
    </source>
</evidence>
<organism evidence="12 13">
    <name type="scientific">Crassostrea virginica</name>
    <name type="common">Eastern oyster</name>
    <dbReference type="NCBI Taxonomy" id="6565"/>
    <lineage>
        <taxon>Eukaryota</taxon>
        <taxon>Metazoa</taxon>
        <taxon>Spiralia</taxon>
        <taxon>Lophotrochozoa</taxon>
        <taxon>Mollusca</taxon>
        <taxon>Bivalvia</taxon>
        <taxon>Autobranchia</taxon>
        <taxon>Pteriomorphia</taxon>
        <taxon>Ostreida</taxon>
        <taxon>Ostreoidea</taxon>
        <taxon>Ostreidae</taxon>
        <taxon>Crassostrea</taxon>
    </lineage>
</organism>
<evidence type="ECO:0000256" key="5">
    <source>
        <dbReference type="ARBA" id="ARBA00019821"/>
    </source>
</evidence>
<evidence type="ECO:0000256" key="1">
    <source>
        <dbReference type="ARBA" id="ARBA00003620"/>
    </source>
</evidence>
<dbReference type="InterPro" id="IPR021611">
    <property type="entry name" value="Spc42"/>
</dbReference>
<comment type="subcellular location">
    <subcellularLocation>
        <location evidence="3">Cytoplasm</location>
        <location evidence="3">Cytoskeleton</location>
    </subcellularLocation>
    <subcellularLocation>
        <location evidence="2">Nucleus</location>
    </subcellularLocation>
</comment>
<evidence type="ECO:0000256" key="9">
    <source>
        <dbReference type="ARBA" id="ARBA00023242"/>
    </source>
</evidence>
<reference evidence="13" key="1">
    <citation type="submission" date="2025-08" db="UniProtKB">
        <authorList>
            <consortium name="RefSeq"/>
        </authorList>
    </citation>
    <scope>IDENTIFICATION</scope>
    <source>
        <tissue evidence="13">Whole sample</tissue>
    </source>
</reference>
<dbReference type="Pfam" id="PF11544">
    <property type="entry name" value="Spc42p"/>
    <property type="match status" value="1"/>
</dbReference>
<comment type="function">
    <text evidence="1">Forms a polymeric layer at the periphery of the spindle pole body (SPB) central plaque which has an essential function during SPB duplication and may facilitate attachment of the SPB to the nuclear membrane.</text>
</comment>